<evidence type="ECO:0000313" key="15">
    <source>
        <dbReference type="Proteomes" id="UP000823561"/>
    </source>
</evidence>
<comment type="caution">
    <text evidence="14">The sequence shown here is derived from an EMBL/GenBank/DDBJ whole genome shotgun (WGS) entry which is preliminary data.</text>
</comment>
<dbReference type="InterPro" id="IPR001506">
    <property type="entry name" value="Peptidase_M12A"/>
</dbReference>
<evidence type="ECO:0000259" key="13">
    <source>
        <dbReference type="PROSITE" id="PS51864"/>
    </source>
</evidence>
<evidence type="ECO:0000256" key="1">
    <source>
        <dbReference type="ARBA" id="ARBA00022670"/>
    </source>
</evidence>
<dbReference type="InterPro" id="IPR003599">
    <property type="entry name" value="Ig_sub"/>
</dbReference>
<dbReference type="Proteomes" id="UP000823561">
    <property type="component" value="Chromosome 13"/>
</dbReference>
<dbReference type="PANTHER" id="PTHR10127:SF899">
    <property type="entry name" value="ASTACIN-LIKE METALLOENDOPEPTIDASE-RELATED"/>
    <property type="match status" value="1"/>
</dbReference>
<dbReference type="FunFam" id="3.40.390.10:FF:000040">
    <property type="entry name" value="Metalloendopeptidase"/>
    <property type="match status" value="1"/>
</dbReference>
<dbReference type="Gene3D" id="3.40.390.10">
    <property type="entry name" value="Collagenase (Catalytic Domain)"/>
    <property type="match status" value="1"/>
</dbReference>
<dbReference type="Gene3D" id="2.60.40.10">
    <property type="entry name" value="Immunoglobulins"/>
    <property type="match status" value="2"/>
</dbReference>
<keyword evidence="11" id="KW-0812">Transmembrane</keyword>
<feature type="binding site" evidence="9">
    <location>
        <position position="274"/>
    </location>
    <ligand>
        <name>Zn(2+)</name>
        <dbReference type="ChEBI" id="CHEBI:29105"/>
        <note>catalytic</note>
    </ligand>
</feature>
<dbReference type="SUPFAM" id="SSF55486">
    <property type="entry name" value="Metalloproteases ('zincins'), catalytic domain"/>
    <property type="match status" value="1"/>
</dbReference>
<reference evidence="14" key="1">
    <citation type="submission" date="2020-10" db="EMBL/GenBank/DDBJ databases">
        <title>Chromosome-scale genome assembly of the Allis shad, Alosa alosa.</title>
        <authorList>
            <person name="Margot Z."/>
            <person name="Christophe K."/>
            <person name="Cabau C."/>
            <person name="Louis A."/>
            <person name="Berthelot C."/>
            <person name="Parey E."/>
            <person name="Roest Crollius H."/>
            <person name="Montfort J."/>
            <person name="Robinson-Rechavi M."/>
            <person name="Bucao C."/>
            <person name="Bouchez O."/>
            <person name="Gislard M."/>
            <person name="Lluch J."/>
            <person name="Milhes M."/>
            <person name="Lampietro C."/>
            <person name="Lopez Roques C."/>
            <person name="Donnadieu C."/>
            <person name="Braasch I."/>
            <person name="Desvignes T."/>
            <person name="Postlethwait J."/>
            <person name="Bobe J."/>
            <person name="Guiguen Y."/>
        </authorList>
    </citation>
    <scope>NUCLEOTIDE SEQUENCE</scope>
    <source>
        <strain evidence="14">M-15738</strain>
        <tissue evidence="14">Blood</tissue>
    </source>
</reference>
<keyword evidence="8" id="KW-1015">Disulfide bond</keyword>
<dbReference type="GO" id="GO:0006508">
    <property type="term" value="P:proteolysis"/>
    <property type="evidence" value="ECO:0007669"/>
    <property type="project" value="UniProtKB-KW"/>
</dbReference>
<keyword evidence="1 9" id="KW-0645">Protease</keyword>
<evidence type="ECO:0000256" key="7">
    <source>
        <dbReference type="ARBA" id="ARBA00023145"/>
    </source>
</evidence>
<keyword evidence="3 10" id="KW-0732">Signal</keyword>
<evidence type="ECO:0000256" key="9">
    <source>
        <dbReference type="PROSITE-ProRule" id="PRU01211"/>
    </source>
</evidence>
<protein>
    <recommendedName>
        <fullName evidence="10">Metalloendopeptidase</fullName>
        <ecNumber evidence="10">3.4.24.-</ecNumber>
    </recommendedName>
</protein>
<dbReference type="InterPro" id="IPR003598">
    <property type="entry name" value="Ig_sub2"/>
</dbReference>
<dbReference type="PRINTS" id="PR00480">
    <property type="entry name" value="ASTACIN"/>
</dbReference>
<dbReference type="EMBL" id="JADWDJ010000013">
    <property type="protein sequence ID" value="KAG5270762.1"/>
    <property type="molecule type" value="Genomic_DNA"/>
</dbReference>
<feature type="domain" description="Ig-like" evidence="12">
    <location>
        <begin position="378"/>
        <end position="448"/>
    </location>
</feature>
<feature type="transmembrane region" description="Helical" evidence="11">
    <location>
        <begin position="456"/>
        <end position="481"/>
    </location>
</feature>
<dbReference type="AlphaFoldDB" id="A0AAV6GB93"/>
<dbReference type="InterPro" id="IPR013098">
    <property type="entry name" value="Ig_I-set"/>
</dbReference>
<dbReference type="InterPro" id="IPR036179">
    <property type="entry name" value="Ig-like_dom_sf"/>
</dbReference>
<dbReference type="PROSITE" id="PS50835">
    <property type="entry name" value="IG_LIKE"/>
    <property type="match status" value="1"/>
</dbReference>
<sequence length="509" mass="55714">MTPSQTCVLAIYVSTILGTLHCQPLLGKIPEVDPVVVRSGDDATLSVPGMMGILSATWHAPGGVILGLWAQGPDGGPSGVAYSHVPQYSGRVKITNSQLRISTVQIDDAGNYTVTVVTNSTSGITVSSVWVQVYEDTLMKHTVSEILEAANAGLDDISVAPVDQRNADPCTARGCTWEKSTDGSVYVPYVLGNEYSPIDRNLIQRAMASIQSSSCIRFRPRQTERDYLQIYSGRGCSSFVGRRGSVQQVSLQRPGCMFLGTIQHEFLHALGFNHEHQRSDRDKYVRIHLENVQSGKERNFDQVDTLNQNTPYDYSSVMHYHRAAFSKNGQATLVPIPNSNVPIGIAFSMSHNDFIRLNRLYECNALSVRLTIQSTAIEGESVILQCTWAGNQTSVTWRRNGVTLTPDSRIAMSEGILGISTLEREDAGEYSCTVSTAETTETTRATLTVHYKCLTLGGLIGIVIACFIVLSALCIAIVLLVKQRKAQQKVHTAYGVNIRNPNFMPYGNT</sequence>
<keyword evidence="11" id="KW-0472">Membrane</keyword>
<dbReference type="InterPro" id="IPR013783">
    <property type="entry name" value="Ig-like_fold"/>
</dbReference>
<evidence type="ECO:0000256" key="4">
    <source>
        <dbReference type="ARBA" id="ARBA00022801"/>
    </source>
</evidence>
<feature type="chain" id="PRO_5043086286" description="Metalloendopeptidase" evidence="10">
    <location>
        <begin position="23"/>
        <end position="509"/>
    </location>
</feature>
<accession>A0AAV6GB93</accession>
<keyword evidence="15" id="KW-1185">Reference proteome</keyword>
<feature type="binding site" evidence="9">
    <location>
        <position position="268"/>
    </location>
    <ligand>
        <name>Zn(2+)</name>
        <dbReference type="ChEBI" id="CHEBI:29105"/>
        <note>catalytic</note>
    </ligand>
</feature>
<dbReference type="PANTHER" id="PTHR10127">
    <property type="entry name" value="DISCOIDIN, CUB, EGF, LAMININ , AND ZINC METALLOPROTEASE DOMAIN CONTAINING"/>
    <property type="match status" value="1"/>
</dbReference>
<name>A0AAV6GB93_9TELE</name>
<comment type="caution">
    <text evidence="9">Lacks conserved residue(s) required for the propagation of feature annotation.</text>
</comment>
<evidence type="ECO:0000256" key="10">
    <source>
        <dbReference type="RuleBase" id="RU361183"/>
    </source>
</evidence>
<dbReference type="GO" id="GO:0004222">
    <property type="term" value="F:metalloendopeptidase activity"/>
    <property type="evidence" value="ECO:0007669"/>
    <property type="project" value="UniProtKB-UniRule"/>
</dbReference>
<keyword evidence="6 9" id="KW-0482">Metalloprotease</keyword>
<dbReference type="SUPFAM" id="SSF48726">
    <property type="entry name" value="Immunoglobulin"/>
    <property type="match status" value="2"/>
</dbReference>
<gene>
    <name evidence="14" type="ORF">AALO_G00171980</name>
</gene>
<evidence type="ECO:0000256" key="5">
    <source>
        <dbReference type="ARBA" id="ARBA00022833"/>
    </source>
</evidence>
<keyword evidence="5 9" id="KW-0862">Zinc</keyword>
<proteinExistence type="predicted"/>
<evidence type="ECO:0000256" key="6">
    <source>
        <dbReference type="ARBA" id="ARBA00023049"/>
    </source>
</evidence>
<organism evidence="14 15">
    <name type="scientific">Alosa alosa</name>
    <name type="common">allis shad</name>
    <dbReference type="NCBI Taxonomy" id="278164"/>
    <lineage>
        <taxon>Eukaryota</taxon>
        <taxon>Metazoa</taxon>
        <taxon>Chordata</taxon>
        <taxon>Craniata</taxon>
        <taxon>Vertebrata</taxon>
        <taxon>Euteleostomi</taxon>
        <taxon>Actinopterygii</taxon>
        <taxon>Neopterygii</taxon>
        <taxon>Teleostei</taxon>
        <taxon>Clupei</taxon>
        <taxon>Clupeiformes</taxon>
        <taxon>Clupeoidei</taxon>
        <taxon>Clupeidae</taxon>
        <taxon>Alosa</taxon>
    </lineage>
</organism>
<evidence type="ECO:0000256" key="2">
    <source>
        <dbReference type="ARBA" id="ARBA00022723"/>
    </source>
</evidence>
<dbReference type="InterPro" id="IPR007110">
    <property type="entry name" value="Ig-like_dom"/>
</dbReference>
<keyword evidence="2 9" id="KW-0479">Metal-binding</keyword>
<dbReference type="Pfam" id="PF01400">
    <property type="entry name" value="Astacin"/>
    <property type="match status" value="1"/>
</dbReference>
<evidence type="ECO:0000256" key="3">
    <source>
        <dbReference type="ARBA" id="ARBA00022729"/>
    </source>
</evidence>
<keyword evidence="7" id="KW-0865">Zymogen</keyword>
<evidence type="ECO:0000259" key="12">
    <source>
        <dbReference type="PROSITE" id="PS50835"/>
    </source>
</evidence>
<feature type="domain" description="Peptidase M12A" evidence="13">
    <location>
        <begin position="166"/>
        <end position="364"/>
    </location>
</feature>
<dbReference type="Pfam" id="PF07679">
    <property type="entry name" value="I-set"/>
    <property type="match status" value="1"/>
</dbReference>
<dbReference type="SMART" id="SM00235">
    <property type="entry name" value="ZnMc"/>
    <property type="match status" value="1"/>
</dbReference>
<comment type="cofactor">
    <cofactor evidence="9 10">
        <name>Zn(2+)</name>
        <dbReference type="ChEBI" id="CHEBI:29105"/>
    </cofactor>
    <text evidence="9 10">Binds 1 zinc ion per subunit.</text>
</comment>
<dbReference type="SMART" id="SM00409">
    <property type="entry name" value="IG"/>
    <property type="match status" value="2"/>
</dbReference>
<dbReference type="PROSITE" id="PS51864">
    <property type="entry name" value="ASTACIN"/>
    <property type="match status" value="1"/>
</dbReference>
<evidence type="ECO:0000313" key="14">
    <source>
        <dbReference type="EMBL" id="KAG5270762.1"/>
    </source>
</evidence>
<feature type="binding site" evidence="9">
    <location>
        <position position="264"/>
    </location>
    <ligand>
        <name>Zn(2+)</name>
        <dbReference type="ChEBI" id="CHEBI:29105"/>
        <note>catalytic</note>
    </ligand>
</feature>
<keyword evidence="11" id="KW-1133">Transmembrane helix</keyword>
<evidence type="ECO:0000256" key="11">
    <source>
        <dbReference type="SAM" id="Phobius"/>
    </source>
</evidence>
<dbReference type="SMART" id="SM00408">
    <property type="entry name" value="IGc2"/>
    <property type="match status" value="1"/>
</dbReference>
<keyword evidence="4 9" id="KW-0378">Hydrolase</keyword>
<dbReference type="GO" id="GO:0008270">
    <property type="term" value="F:zinc ion binding"/>
    <property type="evidence" value="ECO:0007669"/>
    <property type="project" value="UniProtKB-UniRule"/>
</dbReference>
<feature type="active site" evidence="9">
    <location>
        <position position="265"/>
    </location>
</feature>
<dbReference type="InterPro" id="IPR024079">
    <property type="entry name" value="MetalloPept_cat_dom_sf"/>
</dbReference>
<feature type="signal peptide" evidence="10">
    <location>
        <begin position="1"/>
        <end position="22"/>
    </location>
</feature>
<evidence type="ECO:0000256" key="8">
    <source>
        <dbReference type="ARBA" id="ARBA00023157"/>
    </source>
</evidence>
<dbReference type="InterPro" id="IPR006026">
    <property type="entry name" value="Peptidase_Metallo"/>
</dbReference>
<dbReference type="EC" id="3.4.24.-" evidence="10"/>